<dbReference type="PANTHER" id="PTHR14212">
    <property type="entry name" value="U4/U6-ASSOCIATED RNA SPLICING FACTOR-RELATED"/>
    <property type="match status" value="1"/>
</dbReference>
<dbReference type="EMBL" id="JAMSHJ010000005">
    <property type="protein sequence ID" value="KAI5412240.1"/>
    <property type="molecule type" value="Genomic_DNA"/>
</dbReference>
<evidence type="ECO:0000313" key="2">
    <source>
        <dbReference type="EMBL" id="KAI5412241.1"/>
    </source>
</evidence>
<dbReference type="AlphaFoldDB" id="A0A9D4X4V5"/>
<sequence length="394" mass="44310">MTLLYGACGALSLNPGTKDVLEFSSKDWNPFWFIITTPVKPPNKEIMEESSEKSKIEAIVPAKSDQQVHNLRNKRAEMERYIPKPVAKEMAQQESSQQMVSSISQAPVLRLDAQGREIDEHGNVVNITKPSNLSTLKVNINRQKKDAFEILKPVLEVDPESNPRFDEKLITEPNKLDSDVEWNTLSMPGPQKLPVRKHVKHEGVMMVLFQEYLFMMNFQHTVKQMTARLVKVGMTVELSSSDRVNLLEFFKAVARRDGRTAAECTLRLSREHNNLVALAHINDPHHKVAQAARSALADIVPACRKPFEGYMERMLPHVFSRPIDPKEVVRQPCSATLEIVSQTCNKQRSPAIDEQRSPKAKLAAFEFAVNSFDEHTVNAEVAANIGILNGGLLS</sequence>
<dbReference type="Gene3D" id="1.25.10.10">
    <property type="entry name" value="Leucine-rich Repeat Variant"/>
    <property type="match status" value="1"/>
</dbReference>
<organism evidence="1 3">
    <name type="scientific">Pisum sativum</name>
    <name type="common">Garden pea</name>
    <name type="synonym">Lathyrus oleraceus</name>
    <dbReference type="NCBI Taxonomy" id="3888"/>
    <lineage>
        <taxon>Eukaryota</taxon>
        <taxon>Viridiplantae</taxon>
        <taxon>Streptophyta</taxon>
        <taxon>Embryophyta</taxon>
        <taxon>Tracheophyta</taxon>
        <taxon>Spermatophyta</taxon>
        <taxon>Magnoliopsida</taxon>
        <taxon>eudicotyledons</taxon>
        <taxon>Gunneridae</taxon>
        <taxon>Pentapetalae</taxon>
        <taxon>rosids</taxon>
        <taxon>fabids</taxon>
        <taxon>Fabales</taxon>
        <taxon>Fabaceae</taxon>
        <taxon>Papilionoideae</taxon>
        <taxon>50 kb inversion clade</taxon>
        <taxon>NPAAA clade</taxon>
        <taxon>Hologalegina</taxon>
        <taxon>IRL clade</taxon>
        <taxon>Fabeae</taxon>
        <taxon>Lathyrus</taxon>
    </lineage>
</organism>
<proteinExistence type="predicted"/>
<dbReference type="InterPro" id="IPR011989">
    <property type="entry name" value="ARM-like"/>
</dbReference>
<protein>
    <submittedName>
        <fullName evidence="1">Uncharacterized protein</fullName>
    </submittedName>
</protein>
<dbReference type="InterPro" id="IPR016024">
    <property type="entry name" value="ARM-type_fold"/>
</dbReference>
<dbReference type="Proteomes" id="UP001058974">
    <property type="component" value="Chromosome 5"/>
</dbReference>
<accession>A0A9D4X4V5</accession>
<reference evidence="1 3" key="1">
    <citation type="journal article" date="2022" name="Nat. Genet.">
        <title>Improved pea reference genome and pan-genome highlight genomic features and evolutionary characteristics.</title>
        <authorList>
            <person name="Yang T."/>
            <person name="Liu R."/>
            <person name="Luo Y."/>
            <person name="Hu S."/>
            <person name="Wang D."/>
            <person name="Wang C."/>
            <person name="Pandey M.K."/>
            <person name="Ge S."/>
            <person name="Xu Q."/>
            <person name="Li N."/>
            <person name="Li G."/>
            <person name="Huang Y."/>
            <person name="Saxena R.K."/>
            <person name="Ji Y."/>
            <person name="Li M."/>
            <person name="Yan X."/>
            <person name="He Y."/>
            <person name="Liu Y."/>
            <person name="Wang X."/>
            <person name="Xiang C."/>
            <person name="Varshney R.K."/>
            <person name="Ding H."/>
            <person name="Gao S."/>
            <person name="Zong X."/>
        </authorList>
    </citation>
    <scope>NUCLEOTIDE SEQUENCE [LARGE SCALE GENOMIC DNA]</scope>
    <source>
        <strain evidence="1 3">cv. Zhongwan 6</strain>
    </source>
</reference>
<dbReference type="Gramene" id="Psat05G0705300-T1">
    <property type="protein sequence ID" value="KAI5412241.1"/>
    <property type="gene ID" value="KIW84_057053"/>
</dbReference>
<dbReference type="GO" id="GO:0000398">
    <property type="term" value="P:mRNA splicing, via spliceosome"/>
    <property type="evidence" value="ECO:0007669"/>
    <property type="project" value="InterPro"/>
</dbReference>
<dbReference type="SUPFAM" id="SSF48371">
    <property type="entry name" value="ARM repeat"/>
    <property type="match status" value="1"/>
</dbReference>
<dbReference type="GO" id="GO:0046540">
    <property type="term" value="C:U4/U6 x U5 tri-snRNP complex"/>
    <property type="evidence" value="ECO:0007669"/>
    <property type="project" value="InterPro"/>
</dbReference>
<dbReference type="Gramene" id="Psat05G0705200-T1">
    <property type="protein sequence ID" value="KAI5412240.1"/>
    <property type="gene ID" value="KIW84_057052"/>
</dbReference>
<evidence type="ECO:0000313" key="1">
    <source>
        <dbReference type="EMBL" id="KAI5412240.1"/>
    </source>
</evidence>
<comment type="caution">
    <text evidence="1">The sequence shown here is derived from an EMBL/GenBank/DDBJ whole genome shotgun (WGS) entry which is preliminary data.</text>
</comment>
<keyword evidence="3" id="KW-1185">Reference proteome</keyword>
<dbReference type="EMBL" id="JAMSHJ010000005">
    <property type="protein sequence ID" value="KAI5412241.1"/>
    <property type="molecule type" value="Genomic_DNA"/>
</dbReference>
<name>A0A9D4X4V5_PEA</name>
<dbReference type="InterPro" id="IPR027104">
    <property type="entry name" value="Prp3"/>
</dbReference>
<gene>
    <name evidence="1" type="ORF">KIW84_057052</name>
    <name evidence="2" type="ORF">KIW84_057053</name>
</gene>
<dbReference type="PANTHER" id="PTHR14212:SF0">
    <property type="entry name" value="U4_U6 SMALL NUCLEAR RIBONUCLEOPROTEIN PRP3"/>
    <property type="match status" value="1"/>
</dbReference>
<evidence type="ECO:0000313" key="3">
    <source>
        <dbReference type="Proteomes" id="UP001058974"/>
    </source>
</evidence>